<reference evidence="1" key="1">
    <citation type="submission" date="2021-01" db="EMBL/GenBank/DDBJ databases">
        <authorList>
            <person name="Corre E."/>
            <person name="Pelletier E."/>
            <person name="Niang G."/>
            <person name="Scheremetjew M."/>
            <person name="Finn R."/>
            <person name="Kale V."/>
            <person name="Holt S."/>
            <person name="Cochrane G."/>
            <person name="Meng A."/>
            <person name="Brown T."/>
            <person name="Cohen L."/>
        </authorList>
    </citation>
    <scope>NUCLEOTIDE SEQUENCE</scope>
    <source>
        <strain evidence="1">B596</strain>
    </source>
</reference>
<sequence>MAPCEVSSSVSATPETIWETCFAPMKWEEWDPDLNEVKDASGGCEDGTTCVFAMKDGNDIPITLTGVVPNKSLTFSGGMLGGAIGATGIVLISPVDATTSKIDYSFELSGCLGGIFGMLNEKAIAEGTEGGLANMVKLSEEAQKAK</sequence>
<dbReference type="AlphaFoldDB" id="A0A7S0TAL4"/>
<name>A0A7S0TAL4_9STRA</name>
<dbReference type="Gene3D" id="3.30.530.20">
    <property type="match status" value="1"/>
</dbReference>
<dbReference type="InterPro" id="IPR023393">
    <property type="entry name" value="START-like_dom_sf"/>
</dbReference>
<dbReference type="InterPro" id="IPR019587">
    <property type="entry name" value="Polyketide_cyclase/dehydratase"/>
</dbReference>
<dbReference type="EMBL" id="HBFG01000596">
    <property type="protein sequence ID" value="CAD8728871.1"/>
    <property type="molecule type" value="Transcribed_RNA"/>
</dbReference>
<proteinExistence type="predicted"/>
<evidence type="ECO:0000313" key="1">
    <source>
        <dbReference type="EMBL" id="CAD8728871.1"/>
    </source>
</evidence>
<accession>A0A7S0TAL4</accession>
<organism evidence="1">
    <name type="scientific">Pseudo-nitzschia delicatissima</name>
    <dbReference type="NCBI Taxonomy" id="44447"/>
    <lineage>
        <taxon>Eukaryota</taxon>
        <taxon>Sar</taxon>
        <taxon>Stramenopiles</taxon>
        <taxon>Ochrophyta</taxon>
        <taxon>Bacillariophyta</taxon>
        <taxon>Bacillariophyceae</taxon>
        <taxon>Bacillariophycidae</taxon>
        <taxon>Bacillariales</taxon>
        <taxon>Bacillariaceae</taxon>
        <taxon>Pseudo-nitzschia</taxon>
    </lineage>
</organism>
<gene>
    <name evidence="1" type="ORF">PDEL0327_LOCUS449</name>
</gene>
<protein>
    <submittedName>
        <fullName evidence="1">Uncharacterized protein</fullName>
    </submittedName>
</protein>
<dbReference type="Pfam" id="PF10604">
    <property type="entry name" value="Polyketide_cyc2"/>
    <property type="match status" value="1"/>
</dbReference>
<dbReference type="SUPFAM" id="SSF55961">
    <property type="entry name" value="Bet v1-like"/>
    <property type="match status" value="1"/>
</dbReference>